<evidence type="ECO:0000256" key="1">
    <source>
        <dbReference type="ARBA" id="ARBA00004651"/>
    </source>
</evidence>
<evidence type="ECO:0000256" key="2">
    <source>
        <dbReference type="ARBA" id="ARBA00008017"/>
    </source>
</evidence>
<dbReference type="Pfam" id="PF21088">
    <property type="entry name" value="MS_channel_1st"/>
    <property type="match status" value="1"/>
</dbReference>
<dbReference type="AlphaFoldDB" id="A0A1Q6DSB5"/>
<evidence type="ECO:0000259" key="8">
    <source>
        <dbReference type="Pfam" id="PF00924"/>
    </source>
</evidence>
<dbReference type="InterPro" id="IPR052702">
    <property type="entry name" value="MscS-like_channel"/>
</dbReference>
<feature type="domain" description="Mechanosensitive ion channel MscS" evidence="8">
    <location>
        <begin position="107"/>
        <end position="172"/>
    </location>
</feature>
<dbReference type="PANTHER" id="PTHR30347:SF1">
    <property type="entry name" value="MECHANOSENSITIVE CHANNEL MSCK"/>
    <property type="match status" value="1"/>
</dbReference>
<keyword evidence="12" id="KW-1185">Reference proteome</keyword>
<protein>
    <submittedName>
        <fullName evidence="11">Small-conductance mechanosensitive channel, MscC family</fullName>
    </submittedName>
</protein>
<organism evidence="11 12">
    <name type="scientific">Methanohalarchaeum thermophilum</name>
    <dbReference type="NCBI Taxonomy" id="1903181"/>
    <lineage>
        <taxon>Archaea</taxon>
        <taxon>Methanobacteriati</taxon>
        <taxon>Methanobacteriota</taxon>
        <taxon>Methanonatronarchaeia</taxon>
        <taxon>Methanonatronarchaeales</taxon>
        <taxon>Methanonatronarchaeaceae</taxon>
        <taxon>Candidatus Methanohalarchaeum</taxon>
    </lineage>
</organism>
<comment type="subcellular location">
    <subcellularLocation>
        <location evidence="1">Cell membrane</location>
        <topology evidence="1">Multi-pass membrane protein</topology>
    </subcellularLocation>
</comment>
<reference evidence="11" key="1">
    <citation type="submission" date="2016-12" db="EMBL/GenBank/DDBJ databases">
        <title>Discovery of methanogenic haloarchaea.</title>
        <authorList>
            <person name="Sorokin D.Y."/>
            <person name="Makarova K.S."/>
            <person name="Abbas B."/>
            <person name="Ferrer M."/>
            <person name="Golyshin P.N."/>
        </authorList>
    </citation>
    <scope>NUCLEOTIDE SEQUENCE [LARGE SCALE GENOMIC DNA]</scope>
    <source>
        <strain evidence="11">HMET1</strain>
    </source>
</reference>
<dbReference type="SUPFAM" id="SSF50182">
    <property type="entry name" value="Sm-like ribonucleoproteins"/>
    <property type="match status" value="1"/>
</dbReference>
<evidence type="ECO:0000256" key="5">
    <source>
        <dbReference type="ARBA" id="ARBA00022989"/>
    </source>
</evidence>
<accession>A0A1Q6DSB5</accession>
<feature type="transmembrane region" description="Helical" evidence="7">
    <location>
        <begin position="62"/>
        <end position="79"/>
    </location>
</feature>
<evidence type="ECO:0000256" key="4">
    <source>
        <dbReference type="ARBA" id="ARBA00022692"/>
    </source>
</evidence>
<dbReference type="InterPro" id="IPR006685">
    <property type="entry name" value="MscS_channel_2nd"/>
</dbReference>
<dbReference type="STRING" id="1903181.BTN85_1918"/>
<evidence type="ECO:0000259" key="9">
    <source>
        <dbReference type="Pfam" id="PF21082"/>
    </source>
</evidence>
<dbReference type="Proteomes" id="UP000185744">
    <property type="component" value="Unassembled WGS sequence"/>
</dbReference>
<name>A0A1Q6DSB5_METT1</name>
<dbReference type="InParanoid" id="A0A1Q6DSB5"/>
<dbReference type="Gene3D" id="1.10.287.1260">
    <property type="match status" value="1"/>
</dbReference>
<feature type="transmembrane region" description="Helical" evidence="7">
    <location>
        <begin position="85"/>
        <end position="104"/>
    </location>
</feature>
<dbReference type="Pfam" id="PF00924">
    <property type="entry name" value="MS_channel_2nd"/>
    <property type="match status" value="1"/>
</dbReference>
<dbReference type="InterPro" id="IPR023408">
    <property type="entry name" value="MscS_beta-dom_sf"/>
</dbReference>
<evidence type="ECO:0000256" key="6">
    <source>
        <dbReference type="ARBA" id="ARBA00023136"/>
    </source>
</evidence>
<comment type="caution">
    <text evidence="11">The sequence shown here is derived from an EMBL/GenBank/DDBJ whole genome shotgun (WGS) entry which is preliminary data.</text>
</comment>
<keyword evidence="5 7" id="KW-1133">Transmembrane helix</keyword>
<dbReference type="SUPFAM" id="SSF82861">
    <property type="entry name" value="Mechanosensitive channel protein MscS (YggB), transmembrane region"/>
    <property type="match status" value="1"/>
</dbReference>
<dbReference type="Gene3D" id="3.30.70.100">
    <property type="match status" value="1"/>
</dbReference>
<dbReference type="InterPro" id="IPR049142">
    <property type="entry name" value="MS_channel_1st"/>
</dbReference>
<evidence type="ECO:0000313" key="11">
    <source>
        <dbReference type="EMBL" id="OKY77270.1"/>
    </source>
</evidence>
<keyword evidence="6 7" id="KW-0472">Membrane</keyword>
<evidence type="ECO:0000313" key="12">
    <source>
        <dbReference type="Proteomes" id="UP000185744"/>
    </source>
</evidence>
<proteinExistence type="inferred from homology"/>
<dbReference type="InterPro" id="IPR010920">
    <property type="entry name" value="LSM_dom_sf"/>
</dbReference>
<sequence>MLISLDFLKASIKVGQTEITLYNVILFLAIILGSFVVSKYIRKVIKSLLIKEKIAEKKSYPVLKLIHYIIILIGTYLAFNVLGFPLTGLLAAAGVLGIILGFGLQSITSNMIAGLILMGEGTISIGDIIEVENTLGEVVETRVRSTTIRTFDNLHKIIPNQDFFTKSFTNYSYKDEKVRLNLEVGVAYGTNTDVVKDLLAKIAVKNEKVLEEPEPKVFFAGFGESSMIFEFKCWIKSPLGRKEVTSQLYSEIEKRFEEENITIPFPQRDLWFKN</sequence>
<dbReference type="SUPFAM" id="SSF82689">
    <property type="entry name" value="Mechanosensitive channel protein MscS (YggB), C-terminal domain"/>
    <property type="match status" value="1"/>
</dbReference>
<dbReference type="GO" id="GO:0055085">
    <property type="term" value="P:transmembrane transport"/>
    <property type="evidence" value="ECO:0007669"/>
    <property type="project" value="InterPro"/>
</dbReference>
<keyword evidence="3" id="KW-1003">Cell membrane</keyword>
<dbReference type="InterPro" id="IPR011014">
    <property type="entry name" value="MscS_channel_TM-2"/>
</dbReference>
<evidence type="ECO:0000259" key="10">
    <source>
        <dbReference type="Pfam" id="PF21088"/>
    </source>
</evidence>
<evidence type="ECO:0000256" key="3">
    <source>
        <dbReference type="ARBA" id="ARBA00022475"/>
    </source>
</evidence>
<evidence type="ECO:0000256" key="7">
    <source>
        <dbReference type="SAM" id="Phobius"/>
    </source>
</evidence>
<keyword evidence="4 7" id="KW-0812">Transmembrane</keyword>
<dbReference type="EMBL" id="MSDW01000002">
    <property type="protein sequence ID" value="OKY77270.1"/>
    <property type="molecule type" value="Genomic_DNA"/>
</dbReference>
<feature type="domain" description="Mechanosensitive ion channel MscS C-terminal" evidence="9">
    <location>
        <begin position="181"/>
        <end position="263"/>
    </location>
</feature>
<feature type="transmembrane region" description="Helical" evidence="7">
    <location>
        <begin position="20"/>
        <end position="41"/>
    </location>
</feature>
<dbReference type="Gene3D" id="2.30.30.60">
    <property type="match status" value="1"/>
</dbReference>
<dbReference type="Pfam" id="PF21082">
    <property type="entry name" value="MS_channel_3rd"/>
    <property type="match status" value="1"/>
</dbReference>
<dbReference type="InterPro" id="IPR011066">
    <property type="entry name" value="MscS_channel_C_sf"/>
</dbReference>
<dbReference type="InterPro" id="IPR049278">
    <property type="entry name" value="MS_channel_C"/>
</dbReference>
<comment type="similarity">
    <text evidence="2">Belongs to the MscS (TC 1.A.23) family.</text>
</comment>
<feature type="domain" description="Mechanosensitive ion channel transmembrane helices 2/3" evidence="10">
    <location>
        <begin position="64"/>
        <end position="105"/>
    </location>
</feature>
<dbReference type="PANTHER" id="PTHR30347">
    <property type="entry name" value="POTASSIUM CHANNEL RELATED"/>
    <property type="match status" value="1"/>
</dbReference>
<dbReference type="GO" id="GO:0005886">
    <property type="term" value="C:plasma membrane"/>
    <property type="evidence" value="ECO:0007669"/>
    <property type="project" value="UniProtKB-SubCell"/>
</dbReference>
<gene>
    <name evidence="11" type="ORF">BTN85_1918</name>
</gene>